<feature type="domain" description="Late embryogenesis abundant protein LEA-2 subgroup" evidence="6">
    <location>
        <begin position="106"/>
        <end position="201"/>
    </location>
</feature>
<name>A0A8J6D049_9ROSI</name>
<comment type="subcellular location">
    <subcellularLocation>
        <location evidence="1">Membrane</location>
        <topology evidence="1">Single-pass membrane protein</topology>
    </subcellularLocation>
</comment>
<dbReference type="Proteomes" id="UP000701853">
    <property type="component" value="Chromosome 6"/>
</dbReference>
<dbReference type="Pfam" id="PF03168">
    <property type="entry name" value="LEA_2"/>
    <property type="match status" value="1"/>
</dbReference>
<dbReference type="InterPro" id="IPR004864">
    <property type="entry name" value="LEA_2"/>
</dbReference>
<keyword evidence="3 5" id="KW-1133">Transmembrane helix</keyword>
<dbReference type="OrthoDB" id="1414122at2759"/>
<evidence type="ECO:0000256" key="4">
    <source>
        <dbReference type="ARBA" id="ARBA00023136"/>
    </source>
</evidence>
<reference evidence="7 8" key="1">
    <citation type="journal article" date="2021" name="bioRxiv">
        <title>The Gossypium anomalum genome as a resource for cotton improvement and evolutionary analysis of hybrid incompatibility.</title>
        <authorList>
            <person name="Grover C.E."/>
            <person name="Yuan D."/>
            <person name="Arick M.A."/>
            <person name="Miller E.R."/>
            <person name="Hu G."/>
            <person name="Peterson D.G."/>
            <person name="Wendel J.F."/>
            <person name="Udall J.A."/>
        </authorList>
    </citation>
    <scope>NUCLEOTIDE SEQUENCE [LARGE SCALE GENOMIC DNA]</scope>
    <source>
        <strain evidence="7">JFW-Udall</strain>
        <tissue evidence="7">Leaf</tissue>
    </source>
</reference>
<evidence type="ECO:0000313" key="8">
    <source>
        <dbReference type="Proteomes" id="UP000701853"/>
    </source>
</evidence>
<dbReference type="SUPFAM" id="SSF117070">
    <property type="entry name" value="LEA14-like"/>
    <property type="match status" value="1"/>
</dbReference>
<evidence type="ECO:0000256" key="5">
    <source>
        <dbReference type="SAM" id="Phobius"/>
    </source>
</evidence>
<proteinExistence type="predicted"/>
<dbReference type="PANTHER" id="PTHR31234">
    <property type="entry name" value="LATE EMBRYOGENESIS ABUNDANT (LEA) HYDROXYPROLINE-RICH GLYCOPROTEIN FAMILY"/>
    <property type="match status" value="1"/>
</dbReference>
<dbReference type="AlphaFoldDB" id="A0A8J6D049"/>
<dbReference type="InterPro" id="IPR044839">
    <property type="entry name" value="NDR1-like"/>
</dbReference>
<accession>A0A8J6D049</accession>
<protein>
    <recommendedName>
        <fullName evidence="6">Late embryogenesis abundant protein LEA-2 subgroup domain-containing protein</fullName>
    </recommendedName>
</protein>
<evidence type="ECO:0000256" key="2">
    <source>
        <dbReference type="ARBA" id="ARBA00022692"/>
    </source>
</evidence>
<feature type="transmembrane region" description="Helical" evidence="5">
    <location>
        <begin position="56"/>
        <end position="73"/>
    </location>
</feature>
<dbReference type="GO" id="GO:0098542">
    <property type="term" value="P:defense response to other organism"/>
    <property type="evidence" value="ECO:0007669"/>
    <property type="project" value="InterPro"/>
</dbReference>
<dbReference type="PANTHER" id="PTHR31234:SF69">
    <property type="entry name" value="EXPRESSED PROTEIN"/>
    <property type="match status" value="1"/>
</dbReference>
<dbReference type="EMBL" id="JAHUZN010000006">
    <property type="protein sequence ID" value="KAG8490011.1"/>
    <property type="molecule type" value="Genomic_DNA"/>
</dbReference>
<evidence type="ECO:0000313" key="7">
    <source>
        <dbReference type="EMBL" id="KAG8490011.1"/>
    </source>
</evidence>
<organism evidence="7 8">
    <name type="scientific">Gossypium anomalum</name>
    <dbReference type="NCBI Taxonomy" id="47600"/>
    <lineage>
        <taxon>Eukaryota</taxon>
        <taxon>Viridiplantae</taxon>
        <taxon>Streptophyta</taxon>
        <taxon>Embryophyta</taxon>
        <taxon>Tracheophyta</taxon>
        <taxon>Spermatophyta</taxon>
        <taxon>Magnoliopsida</taxon>
        <taxon>eudicotyledons</taxon>
        <taxon>Gunneridae</taxon>
        <taxon>Pentapetalae</taxon>
        <taxon>rosids</taxon>
        <taxon>malvids</taxon>
        <taxon>Malvales</taxon>
        <taxon>Malvaceae</taxon>
        <taxon>Malvoideae</taxon>
        <taxon>Gossypium</taxon>
    </lineage>
</organism>
<dbReference type="GO" id="GO:0016020">
    <property type="term" value="C:membrane"/>
    <property type="evidence" value="ECO:0007669"/>
    <property type="project" value="UniProtKB-SubCell"/>
</dbReference>
<comment type="caution">
    <text evidence="7">The sequence shown here is derived from an EMBL/GenBank/DDBJ whole genome shotgun (WGS) entry which is preliminary data.</text>
</comment>
<evidence type="ECO:0000256" key="1">
    <source>
        <dbReference type="ARBA" id="ARBA00004167"/>
    </source>
</evidence>
<sequence>MALLKFKIGQSSAQNESPSPSHYHAAVLPPELPVQNCVVLPYYHHLSGLHWRDRRVLYTASLLLLAALLFIFWPSDPEVKIARLHVNHMQVHTAPIVAVDISLVMTLKVRNWDVYSMDITRFEVAVGYRGKTLGHVTSEHGHVRARGSSYVEAVLELNGVEVFSDVVYMLEDLARGTVPFDTVTQVVGWLGFSFVKFPLKAKISCEIVINRANQAIIRQNCYHSVPHRLANKMRTLAPVIKGEKMRKVKAWVQPWPSRISGRAPFGMLVLVGSWAIWESFSNRKLSYLDFHQAQFLAVA</sequence>
<keyword evidence="4 5" id="KW-0472">Membrane</keyword>
<evidence type="ECO:0000256" key="3">
    <source>
        <dbReference type="ARBA" id="ARBA00022989"/>
    </source>
</evidence>
<gene>
    <name evidence="7" type="ORF">CXB51_015958</name>
</gene>
<keyword evidence="8" id="KW-1185">Reference proteome</keyword>
<evidence type="ECO:0000259" key="6">
    <source>
        <dbReference type="Pfam" id="PF03168"/>
    </source>
</evidence>
<dbReference type="Gene3D" id="2.60.40.1820">
    <property type="match status" value="1"/>
</dbReference>
<keyword evidence="2 5" id="KW-0812">Transmembrane</keyword>